<keyword evidence="4" id="KW-0378">Hydrolase</keyword>
<dbReference type="PRINTS" id="PR01790">
    <property type="entry name" value="SMP30FAMILY"/>
</dbReference>
<reference evidence="5" key="1">
    <citation type="journal article" date="2019" name="Int. J. Syst. Evol. Microbiol.">
        <title>The Global Catalogue of Microorganisms (GCM) 10K type strain sequencing project: providing services to taxonomists for standard genome sequencing and annotation.</title>
        <authorList>
            <consortium name="The Broad Institute Genomics Platform"/>
            <consortium name="The Broad Institute Genome Sequencing Center for Infectious Disease"/>
            <person name="Wu L."/>
            <person name="Ma J."/>
        </authorList>
    </citation>
    <scope>NUCLEOTIDE SEQUENCE [LARGE SCALE GENOMIC DNA]</scope>
    <source>
        <strain evidence="5">KCTC 42899</strain>
    </source>
</reference>
<dbReference type="InterPro" id="IPR005511">
    <property type="entry name" value="SMP-30"/>
</dbReference>
<name>A0ABV7R2Q5_9RHOB</name>
<dbReference type="Proteomes" id="UP001595721">
    <property type="component" value="Unassembled WGS sequence"/>
</dbReference>
<feature type="domain" description="SMP-30/Gluconolactonase/LRE-like region" evidence="3">
    <location>
        <begin position="13"/>
        <end position="252"/>
    </location>
</feature>
<evidence type="ECO:0000256" key="2">
    <source>
        <dbReference type="SAM" id="MobiDB-lite"/>
    </source>
</evidence>
<dbReference type="InterPro" id="IPR013658">
    <property type="entry name" value="SGL"/>
</dbReference>
<dbReference type="GO" id="GO:0016787">
    <property type="term" value="F:hydrolase activity"/>
    <property type="evidence" value="ECO:0007669"/>
    <property type="project" value="UniProtKB-KW"/>
</dbReference>
<comment type="caution">
    <text evidence="4">The sequence shown here is derived from an EMBL/GenBank/DDBJ whole genome shotgun (WGS) entry which is preliminary data.</text>
</comment>
<gene>
    <name evidence="4" type="ORF">ACFOMH_05435</name>
</gene>
<sequence length="282" mass="30995">MSAVLFDPRICELGEGAFWHPLRRQAFWFDIHGRRLLSQEDGRDLQWGFDEKASAMGWIDGDRVLIATETALRVLDLRDGDLKLLCPLEAEMPGTRSNDGRADPFGGFWIGTMGHDAGAGMGAIYRYAGGELRKLRGDMTIPNAICFSPDGRLAYFADTAAQTVWSQALDPDGWPMAEARVFLDLRGTDQNPDGAVTDDQGRFWNARWGSGTVTCHAPEDGRELFRLDLPAAQSTCPAFIGPDLDRLMVTSAAEGLNGPQDGQTWLLDPKGARGRPEPRVTL</sequence>
<dbReference type="EMBL" id="JBHRXJ010000003">
    <property type="protein sequence ID" value="MFC3527609.1"/>
    <property type="molecule type" value="Genomic_DNA"/>
</dbReference>
<comment type="similarity">
    <text evidence="1">Belongs to the SMP-30/CGR1 family.</text>
</comment>
<evidence type="ECO:0000313" key="4">
    <source>
        <dbReference type="EMBL" id="MFC3527609.1"/>
    </source>
</evidence>
<organism evidence="4 5">
    <name type="scientific">Paracoccus mangrovi</name>
    <dbReference type="NCBI Taxonomy" id="1715645"/>
    <lineage>
        <taxon>Bacteria</taxon>
        <taxon>Pseudomonadati</taxon>
        <taxon>Pseudomonadota</taxon>
        <taxon>Alphaproteobacteria</taxon>
        <taxon>Rhodobacterales</taxon>
        <taxon>Paracoccaceae</taxon>
        <taxon>Paracoccus</taxon>
    </lineage>
</organism>
<proteinExistence type="inferred from homology"/>
<keyword evidence="5" id="KW-1185">Reference proteome</keyword>
<feature type="compositionally biased region" description="Basic and acidic residues" evidence="2">
    <location>
        <begin position="270"/>
        <end position="282"/>
    </location>
</feature>
<dbReference type="PANTHER" id="PTHR10907:SF47">
    <property type="entry name" value="REGUCALCIN"/>
    <property type="match status" value="1"/>
</dbReference>
<dbReference type="Gene3D" id="2.120.10.30">
    <property type="entry name" value="TolB, C-terminal domain"/>
    <property type="match status" value="1"/>
</dbReference>
<evidence type="ECO:0000256" key="1">
    <source>
        <dbReference type="ARBA" id="ARBA00008853"/>
    </source>
</evidence>
<feature type="region of interest" description="Disordered" evidence="2">
    <location>
        <begin position="258"/>
        <end position="282"/>
    </location>
</feature>
<evidence type="ECO:0000313" key="5">
    <source>
        <dbReference type="Proteomes" id="UP001595721"/>
    </source>
</evidence>
<dbReference type="EC" id="3.1.1.99" evidence="4"/>
<dbReference type="InterPro" id="IPR011042">
    <property type="entry name" value="6-blade_b-propeller_TolB-like"/>
</dbReference>
<dbReference type="RefSeq" id="WP_377743129.1">
    <property type="nucleotide sequence ID" value="NZ_JBHRXJ010000003.1"/>
</dbReference>
<evidence type="ECO:0000259" key="3">
    <source>
        <dbReference type="Pfam" id="PF08450"/>
    </source>
</evidence>
<dbReference type="Pfam" id="PF08450">
    <property type="entry name" value="SGL"/>
    <property type="match status" value="1"/>
</dbReference>
<dbReference type="SUPFAM" id="SSF63829">
    <property type="entry name" value="Calcium-dependent phosphotriesterase"/>
    <property type="match status" value="1"/>
</dbReference>
<dbReference type="PANTHER" id="PTHR10907">
    <property type="entry name" value="REGUCALCIN"/>
    <property type="match status" value="1"/>
</dbReference>
<accession>A0ABV7R2Q5</accession>
<protein>
    <submittedName>
        <fullName evidence="4">SMP-30/gluconolactonase/LRE family protein</fullName>
        <ecNumber evidence="4">3.1.1.99</ecNumber>
    </submittedName>
</protein>